<accession>A0AAN6VVH3</accession>
<dbReference type="PANTHER" id="PTHR28532:SF1">
    <property type="entry name" value="ORAL CANCER OVEREXPRESSED 1"/>
    <property type="match status" value="1"/>
</dbReference>
<organism evidence="4 5">
    <name type="scientific">Chaetomidium leptoderma</name>
    <dbReference type="NCBI Taxonomy" id="669021"/>
    <lineage>
        <taxon>Eukaryota</taxon>
        <taxon>Fungi</taxon>
        <taxon>Dikarya</taxon>
        <taxon>Ascomycota</taxon>
        <taxon>Pezizomycotina</taxon>
        <taxon>Sordariomycetes</taxon>
        <taxon>Sordariomycetidae</taxon>
        <taxon>Sordariales</taxon>
        <taxon>Chaetomiaceae</taxon>
        <taxon>Chaetomidium</taxon>
    </lineage>
</organism>
<feature type="region of interest" description="Disordered" evidence="2">
    <location>
        <begin position="1"/>
        <end position="30"/>
    </location>
</feature>
<evidence type="ECO:0000256" key="1">
    <source>
        <dbReference type="ARBA" id="ARBA00038090"/>
    </source>
</evidence>
<dbReference type="Proteomes" id="UP001302745">
    <property type="component" value="Unassembled WGS sequence"/>
</dbReference>
<evidence type="ECO:0000313" key="5">
    <source>
        <dbReference type="Proteomes" id="UP001302745"/>
    </source>
</evidence>
<evidence type="ECO:0000259" key="3">
    <source>
        <dbReference type="Pfam" id="PF09811"/>
    </source>
</evidence>
<dbReference type="AlphaFoldDB" id="A0AAN6VVH3"/>
<feature type="compositionally biased region" description="Gly residues" evidence="2">
    <location>
        <begin position="235"/>
        <end position="244"/>
    </location>
</feature>
<dbReference type="InterPro" id="IPR052436">
    <property type="entry name" value="LTO1_adapter"/>
</dbReference>
<keyword evidence="5" id="KW-1185">Reference proteome</keyword>
<feature type="compositionally biased region" description="Basic and acidic residues" evidence="2">
    <location>
        <begin position="210"/>
        <end position="230"/>
    </location>
</feature>
<comment type="caution">
    <text evidence="4">The sequence shown here is derived from an EMBL/GenBank/DDBJ whole genome shotgun (WGS) entry which is preliminary data.</text>
</comment>
<proteinExistence type="inferred from homology"/>
<evidence type="ECO:0000313" key="4">
    <source>
        <dbReference type="EMBL" id="KAK4158548.1"/>
    </source>
</evidence>
<dbReference type="Pfam" id="PF09811">
    <property type="entry name" value="Yae1_N"/>
    <property type="match status" value="1"/>
</dbReference>
<comment type="similarity">
    <text evidence="1">Belongs to the LTO1 family.</text>
</comment>
<reference evidence="4" key="2">
    <citation type="submission" date="2023-05" db="EMBL/GenBank/DDBJ databases">
        <authorList>
            <consortium name="Lawrence Berkeley National Laboratory"/>
            <person name="Steindorff A."/>
            <person name="Hensen N."/>
            <person name="Bonometti L."/>
            <person name="Westerberg I."/>
            <person name="Brannstrom I.O."/>
            <person name="Guillou S."/>
            <person name="Cros-Aarteil S."/>
            <person name="Calhoun S."/>
            <person name="Haridas S."/>
            <person name="Kuo A."/>
            <person name="Mondo S."/>
            <person name="Pangilinan J."/>
            <person name="Riley R."/>
            <person name="Labutti K."/>
            <person name="Andreopoulos B."/>
            <person name="Lipzen A."/>
            <person name="Chen C."/>
            <person name="Yanf M."/>
            <person name="Daum C."/>
            <person name="Ng V."/>
            <person name="Clum A."/>
            <person name="Ohm R."/>
            <person name="Martin F."/>
            <person name="Silar P."/>
            <person name="Natvig D."/>
            <person name="Lalanne C."/>
            <person name="Gautier V."/>
            <person name="Ament-Velasquez S.L."/>
            <person name="Kruys A."/>
            <person name="Hutchinson M.I."/>
            <person name="Powell A.J."/>
            <person name="Barry K."/>
            <person name="Miller A.N."/>
            <person name="Grigoriev I.V."/>
            <person name="Debuchy R."/>
            <person name="Gladieux P."/>
            <person name="Thoren M.H."/>
            <person name="Johannesson H."/>
        </authorList>
    </citation>
    <scope>NUCLEOTIDE SEQUENCE</scope>
    <source>
        <strain evidence="4">CBS 538.74</strain>
    </source>
</reference>
<reference evidence="4" key="1">
    <citation type="journal article" date="2023" name="Mol. Phylogenet. Evol.">
        <title>Genome-scale phylogeny and comparative genomics of the fungal order Sordariales.</title>
        <authorList>
            <person name="Hensen N."/>
            <person name="Bonometti L."/>
            <person name="Westerberg I."/>
            <person name="Brannstrom I.O."/>
            <person name="Guillou S."/>
            <person name="Cros-Aarteil S."/>
            <person name="Calhoun S."/>
            <person name="Haridas S."/>
            <person name="Kuo A."/>
            <person name="Mondo S."/>
            <person name="Pangilinan J."/>
            <person name="Riley R."/>
            <person name="LaButti K."/>
            <person name="Andreopoulos B."/>
            <person name="Lipzen A."/>
            <person name="Chen C."/>
            <person name="Yan M."/>
            <person name="Daum C."/>
            <person name="Ng V."/>
            <person name="Clum A."/>
            <person name="Steindorff A."/>
            <person name="Ohm R.A."/>
            <person name="Martin F."/>
            <person name="Silar P."/>
            <person name="Natvig D.O."/>
            <person name="Lalanne C."/>
            <person name="Gautier V."/>
            <person name="Ament-Velasquez S.L."/>
            <person name="Kruys A."/>
            <person name="Hutchinson M.I."/>
            <person name="Powell A.J."/>
            <person name="Barry K."/>
            <person name="Miller A.N."/>
            <person name="Grigoriev I.V."/>
            <person name="Debuchy R."/>
            <person name="Gladieux P."/>
            <person name="Hiltunen Thoren M."/>
            <person name="Johannesson H."/>
        </authorList>
    </citation>
    <scope>NUCLEOTIDE SEQUENCE</scope>
    <source>
        <strain evidence="4">CBS 538.74</strain>
    </source>
</reference>
<evidence type="ECO:0000256" key="2">
    <source>
        <dbReference type="SAM" id="MobiDB-lite"/>
    </source>
</evidence>
<feature type="region of interest" description="Disordered" evidence="2">
    <location>
        <begin position="210"/>
        <end position="244"/>
    </location>
</feature>
<feature type="domain" description="Essential protein Yae1 N-terminal" evidence="3">
    <location>
        <begin position="45"/>
        <end position="83"/>
    </location>
</feature>
<feature type="region of interest" description="Disordered" evidence="2">
    <location>
        <begin position="140"/>
        <end position="166"/>
    </location>
</feature>
<sequence>MATATATATPPRAPSPSPSPSATATADQDPFDSLLTLEDQFYTKGYNEGTADGLVAGRTEGRLLGLERGFQKFVESGRLQGRAVVWANRLRHSSFSSSSGSKTQASSASSFWSTAAAAAAEAGGSAAVVNGDGVNNGVVDRDSGGGVEEGQQQRAELPPLPENPRLGKHITTLYALVETESLSTENNDEAVHDFDDRLRRAQGRAKVIERMVGENGGGEKQRGSDGHGHDPGAAAGKGEGVVDV</sequence>
<name>A0AAN6VVH3_9PEZI</name>
<dbReference type="PANTHER" id="PTHR28532">
    <property type="entry name" value="GEO13458P1"/>
    <property type="match status" value="1"/>
</dbReference>
<dbReference type="InterPro" id="IPR019191">
    <property type="entry name" value="Essential_protein_Yae1_N"/>
</dbReference>
<protein>
    <submittedName>
        <fullName evidence="4">Protein ORAOV1</fullName>
    </submittedName>
</protein>
<feature type="compositionally biased region" description="Low complexity" evidence="2">
    <location>
        <begin position="1"/>
        <end position="10"/>
    </location>
</feature>
<dbReference type="EMBL" id="MU856838">
    <property type="protein sequence ID" value="KAK4158548.1"/>
    <property type="molecule type" value="Genomic_DNA"/>
</dbReference>
<gene>
    <name evidence="4" type="ORF">C8A00DRAFT_28558</name>
</gene>